<name>A0ABP5HDP0_9ACTN</name>
<evidence type="ECO:0008006" key="6">
    <source>
        <dbReference type="Google" id="ProtNLM"/>
    </source>
</evidence>
<protein>
    <recommendedName>
        <fullName evidence="6">VCBS repeat-containing protein</fullName>
    </recommendedName>
</protein>
<proteinExistence type="predicted"/>
<accession>A0ABP5HDP0</accession>
<feature type="chain" id="PRO_5046497554" description="VCBS repeat-containing protein" evidence="3">
    <location>
        <begin position="30"/>
        <end position="242"/>
    </location>
</feature>
<evidence type="ECO:0000256" key="2">
    <source>
        <dbReference type="SAM" id="MobiDB-lite"/>
    </source>
</evidence>
<comment type="caution">
    <text evidence="4">The sequence shown here is derived from an EMBL/GenBank/DDBJ whole genome shotgun (WGS) entry which is preliminary data.</text>
</comment>
<evidence type="ECO:0000313" key="5">
    <source>
        <dbReference type="Proteomes" id="UP001500016"/>
    </source>
</evidence>
<dbReference type="Gene3D" id="2.130.10.130">
    <property type="entry name" value="Integrin alpha, N-terminal"/>
    <property type="match status" value="1"/>
</dbReference>
<keyword evidence="1 3" id="KW-0732">Signal</keyword>
<dbReference type="RefSeq" id="WP_344526643.1">
    <property type="nucleotide sequence ID" value="NZ_BAAAPE010000006.1"/>
</dbReference>
<dbReference type="InterPro" id="IPR013517">
    <property type="entry name" value="FG-GAP"/>
</dbReference>
<evidence type="ECO:0000256" key="1">
    <source>
        <dbReference type="ARBA" id="ARBA00022729"/>
    </source>
</evidence>
<gene>
    <name evidence="4" type="ORF">GCM10009801_21990</name>
</gene>
<reference evidence="5" key="1">
    <citation type="journal article" date="2019" name="Int. J. Syst. Evol. Microbiol.">
        <title>The Global Catalogue of Microorganisms (GCM) 10K type strain sequencing project: providing services to taxonomists for standard genome sequencing and annotation.</title>
        <authorList>
            <consortium name="The Broad Institute Genomics Platform"/>
            <consortium name="The Broad Institute Genome Sequencing Center for Infectious Disease"/>
            <person name="Wu L."/>
            <person name="Ma J."/>
        </authorList>
    </citation>
    <scope>NUCLEOTIDE SEQUENCE [LARGE SCALE GENOMIC DNA]</scope>
    <source>
        <strain evidence="5">JCM 15478</strain>
    </source>
</reference>
<organism evidence="4 5">
    <name type="scientific">Streptomyces albiaxialis</name>
    <dbReference type="NCBI Taxonomy" id="329523"/>
    <lineage>
        <taxon>Bacteria</taxon>
        <taxon>Bacillati</taxon>
        <taxon>Actinomycetota</taxon>
        <taxon>Actinomycetes</taxon>
        <taxon>Kitasatosporales</taxon>
        <taxon>Streptomycetaceae</taxon>
        <taxon>Streptomyces</taxon>
    </lineage>
</organism>
<dbReference type="InterPro" id="IPR028994">
    <property type="entry name" value="Integrin_alpha_N"/>
</dbReference>
<dbReference type="EMBL" id="BAAAPE010000006">
    <property type="protein sequence ID" value="GAA2070872.1"/>
    <property type="molecule type" value="Genomic_DNA"/>
</dbReference>
<keyword evidence="5" id="KW-1185">Reference proteome</keyword>
<evidence type="ECO:0000313" key="4">
    <source>
        <dbReference type="EMBL" id="GAA2070872.1"/>
    </source>
</evidence>
<feature type="region of interest" description="Disordered" evidence="2">
    <location>
        <begin position="188"/>
        <end position="209"/>
    </location>
</feature>
<dbReference type="SUPFAM" id="SSF69318">
    <property type="entry name" value="Integrin alpha N-terminal domain"/>
    <property type="match status" value="1"/>
</dbReference>
<dbReference type="Proteomes" id="UP001500016">
    <property type="component" value="Unassembled WGS sequence"/>
</dbReference>
<dbReference type="Pfam" id="PF13517">
    <property type="entry name" value="FG-GAP_3"/>
    <property type="match status" value="1"/>
</dbReference>
<sequence length="242" mass="24919">MLRKRSRLIAAPLAAVALSLTVAGYHASAADSASSGKAAGKAAAACLADATTLVGDLDGDGHADKISNPGLSGTEVTIQWGKADGAYGTARSVAELVGAKSGEETTAAVADFDQDGTLDLVVNVVTPSEVDDPNTARIAEYRKGPVERADLSSPDARHSDIGDMGEAQELRVADYGDDAYPDLAVLNNSGDGGLDRSVRLSGENGPGDFDYDLDQKYGETGTTPEPPAMPTDGWSHFYKACA</sequence>
<feature type="signal peptide" evidence="3">
    <location>
        <begin position="1"/>
        <end position="29"/>
    </location>
</feature>
<evidence type="ECO:0000256" key="3">
    <source>
        <dbReference type="SAM" id="SignalP"/>
    </source>
</evidence>